<name>A0A2P5CY11_PARAD</name>
<keyword evidence="2" id="KW-1185">Reference proteome</keyword>
<evidence type="ECO:0000313" key="1">
    <source>
        <dbReference type="EMBL" id="PON65907.1"/>
    </source>
</evidence>
<comment type="caution">
    <text evidence="1">The sequence shown here is derived from an EMBL/GenBank/DDBJ whole genome shotgun (WGS) entry which is preliminary data.</text>
</comment>
<dbReference type="AlphaFoldDB" id="A0A2P5CY11"/>
<accession>A0A2P5CY11</accession>
<reference evidence="2" key="1">
    <citation type="submission" date="2016-06" db="EMBL/GenBank/DDBJ databases">
        <title>Parallel loss of symbiosis genes in relatives of nitrogen-fixing non-legume Parasponia.</title>
        <authorList>
            <person name="Van Velzen R."/>
            <person name="Holmer R."/>
            <person name="Bu F."/>
            <person name="Rutten L."/>
            <person name="Van Zeijl A."/>
            <person name="Liu W."/>
            <person name="Santuari L."/>
            <person name="Cao Q."/>
            <person name="Sharma T."/>
            <person name="Shen D."/>
            <person name="Roswanjaya Y."/>
            <person name="Wardhani T."/>
            <person name="Kalhor M.S."/>
            <person name="Jansen J."/>
            <person name="Van den Hoogen J."/>
            <person name="Gungor B."/>
            <person name="Hartog M."/>
            <person name="Hontelez J."/>
            <person name="Verver J."/>
            <person name="Yang W.-C."/>
            <person name="Schijlen E."/>
            <person name="Repin R."/>
            <person name="Schilthuizen M."/>
            <person name="Schranz E."/>
            <person name="Heidstra R."/>
            <person name="Miyata K."/>
            <person name="Fedorova E."/>
            <person name="Kohlen W."/>
            <person name="Bisseling T."/>
            <person name="Smit S."/>
            <person name="Geurts R."/>
        </authorList>
    </citation>
    <scope>NUCLEOTIDE SEQUENCE [LARGE SCALE GENOMIC DNA]</scope>
    <source>
        <strain evidence="2">cv. WU1-14</strain>
    </source>
</reference>
<evidence type="ECO:0000313" key="2">
    <source>
        <dbReference type="Proteomes" id="UP000237105"/>
    </source>
</evidence>
<organism evidence="1 2">
    <name type="scientific">Parasponia andersonii</name>
    <name type="common">Sponia andersonii</name>
    <dbReference type="NCBI Taxonomy" id="3476"/>
    <lineage>
        <taxon>Eukaryota</taxon>
        <taxon>Viridiplantae</taxon>
        <taxon>Streptophyta</taxon>
        <taxon>Embryophyta</taxon>
        <taxon>Tracheophyta</taxon>
        <taxon>Spermatophyta</taxon>
        <taxon>Magnoliopsida</taxon>
        <taxon>eudicotyledons</taxon>
        <taxon>Gunneridae</taxon>
        <taxon>Pentapetalae</taxon>
        <taxon>rosids</taxon>
        <taxon>fabids</taxon>
        <taxon>Rosales</taxon>
        <taxon>Cannabaceae</taxon>
        <taxon>Parasponia</taxon>
    </lineage>
</organism>
<protein>
    <submittedName>
        <fullName evidence="1">Uncharacterized protein</fullName>
    </submittedName>
</protein>
<dbReference type="EMBL" id="JXTB01000084">
    <property type="protein sequence ID" value="PON65907.1"/>
    <property type="molecule type" value="Genomic_DNA"/>
</dbReference>
<sequence>MADAILLPPNQNIAPTVWPPPPWAGGLVVLAYSGVVHFTDPAVVEAAALLDGIRVAVHQGYKFVILEAVIWGTLVGKMVSCCWTAASFLRRSTRGSHP</sequence>
<dbReference type="Proteomes" id="UP000237105">
    <property type="component" value="Unassembled WGS sequence"/>
</dbReference>
<proteinExistence type="predicted"/>
<dbReference type="OrthoDB" id="10342270at2759"/>
<gene>
    <name evidence="1" type="ORF">PanWU01x14_113960</name>
</gene>